<dbReference type="SUPFAM" id="SSF57567">
    <property type="entry name" value="Serine protease inhibitors"/>
    <property type="match status" value="1"/>
</dbReference>
<evidence type="ECO:0000313" key="4">
    <source>
        <dbReference type="Proteomes" id="UP000472270"/>
    </source>
</evidence>
<feature type="domain" description="TIL" evidence="2">
    <location>
        <begin position="20"/>
        <end position="75"/>
    </location>
</feature>
<reference evidence="3" key="1">
    <citation type="submission" date="2025-08" db="UniProtKB">
        <authorList>
            <consortium name="Ensembl"/>
        </authorList>
    </citation>
    <scope>IDENTIFICATION</scope>
</reference>
<dbReference type="InterPro" id="IPR050780">
    <property type="entry name" value="Mucin_vWF_Thrombospondin_sf"/>
</dbReference>
<dbReference type="Proteomes" id="UP000472270">
    <property type="component" value="Unassembled WGS sequence"/>
</dbReference>
<reference evidence="3" key="2">
    <citation type="submission" date="2025-09" db="UniProtKB">
        <authorList>
            <consortium name="Ensembl"/>
        </authorList>
    </citation>
    <scope>IDENTIFICATION</scope>
</reference>
<dbReference type="Gene3D" id="2.10.25.10">
    <property type="entry name" value="Laminin"/>
    <property type="match status" value="1"/>
</dbReference>
<dbReference type="Ensembl" id="ENSSRHT00000016752.1">
    <property type="protein sequence ID" value="ENSSRHP00000016213.1"/>
    <property type="gene ID" value="ENSSRHG00000008956.1"/>
</dbReference>
<dbReference type="AlphaFoldDB" id="A0A673GS76"/>
<accession>A0A673GS76</accession>
<dbReference type="PANTHER" id="PTHR11339:SF386">
    <property type="entry name" value="HEMOLECTIN, ISOFORM A"/>
    <property type="match status" value="1"/>
</dbReference>
<protein>
    <recommendedName>
        <fullName evidence="2">TIL domain-containing protein</fullName>
    </recommendedName>
</protein>
<dbReference type="InterPro" id="IPR002919">
    <property type="entry name" value="TIL_dom"/>
</dbReference>
<evidence type="ECO:0000313" key="3">
    <source>
        <dbReference type="Ensembl" id="ENSSRHP00000016213.1"/>
    </source>
</evidence>
<dbReference type="InterPro" id="IPR036084">
    <property type="entry name" value="Ser_inhib-like_sf"/>
</dbReference>
<dbReference type="Pfam" id="PF01826">
    <property type="entry name" value="TIL"/>
    <property type="match status" value="1"/>
</dbReference>
<keyword evidence="4" id="KW-1185">Reference proteome</keyword>
<dbReference type="CDD" id="cd19941">
    <property type="entry name" value="TIL"/>
    <property type="match status" value="1"/>
</dbReference>
<evidence type="ECO:0000256" key="1">
    <source>
        <dbReference type="ARBA" id="ARBA00023157"/>
    </source>
</evidence>
<dbReference type="PANTHER" id="PTHR11339">
    <property type="entry name" value="EXTRACELLULAR MATRIX GLYCOPROTEIN RELATED"/>
    <property type="match status" value="1"/>
</dbReference>
<name>A0A673GS76_9TELE</name>
<dbReference type="GO" id="GO:0031012">
    <property type="term" value="C:extracellular matrix"/>
    <property type="evidence" value="ECO:0007669"/>
    <property type="project" value="TreeGrafter"/>
</dbReference>
<organism evidence="3 4">
    <name type="scientific">Sinocyclocheilus rhinocerous</name>
    <dbReference type="NCBI Taxonomy" id="307959"/>
    <lineage>
        <taxon>Eukaryota</taxon>
        <taxon>Metazoa</taxon>
        <taxon>Chordata</taxon>
        <taxon>Craniata</taxon>
        <taxon>Vertebrata</taxon>
        <taxon>Euteleostomi</taxon>
        <taxon>Actinopterygii</taxon>
        <taxon>Neopterygii</taxon>
        <taxon>Teleostei</taxon>
        <taxon>Ostariophysi</taxon>
        <taxon>Cypriniformes</taxon>
        <taxon>Cyprinidae</taxon>
        <taxon>Cyprininae</taxon>
        <taxon>Sinocyclocheilus</taxon>
    </lineage>
</organism>
<keyword evidence="1" id="KW-1015">Disulfide bond</keyword>
<dbReference type="GO" id="GO:0005615">
    <property type="term" value="C:extracellular space"/>
    <property type="evidence" value="ECO:0007669"/>
    <property type="project" value="TreeGrafter"/>
</dbReference>
<proteinExistence type="predicted"/>
<sequence length="97" mass="10752">INMITIFKYLHLFPSAERVCPSGQVFSDCVSSCPPTCSSPRPPASGQCRDECVGGCECPPGLYLHAGQCLRRDDCPCFHRRHSYSAGDAIRQRCNTW</sequence>
<evidence type="ECO:0000259" key="2">
    <source>
        <dbReference type="Pfam" id="PF01826"/>
    </source>
</evidence>
<dbReference type="FunFam" id="2.10.25.10:FF:000055">
    <property type="entry name" value="alpha-tectorin isoform X1"/>
    <property type="match status" value="1"/>
</dbReference>